<name>A0A4Y7QKL2_9AGAM</name>
<reference evidence="1 2" key="1">
    <citation type="submission" date="2018-06" db="EMBL/GenBank/DDBJ databases">
        <title>A transcriptomic atlas of mushroom development highlights an independent origin of complex multicellularity.</title>
        <authorList>
            <consortium name="DOE Joint Genome Institute"/>
            <person name="Krizsan K."/>
            <person name="Almasi E."/>
            <person name="Merenyi Z."/>
            <person name="Sahu N."/>
            <person name="Viragh M."/>
            <person name="Koszo T."/>
            <person name="Mondo S."/>
            <person name="Kiss B."/>
            <person name="Balint B."/>
            <person name="Kues U."/>
            <person name="Barry K."/>
            <person name="Hegedus J.C."/>
            <person name="Henrissat B."/>
            <person name="Johnson J."/>
            <person name="Lipzen A."/>
            <person name="Ohm R."/>
            <person name="Nagy I."/>
            <person name="Pangilinan J."/>
            <person name="Yan J."/>
            <person name="Xiong Y."/>
            <person name="Grigoriev I.V."/>
            <person name="Hibbett D.S."/>
            <person name="Nagy L.G."/>
        </authorList>
    </citation>
    <scope>NUCLEOTIDE SEQUENCE [LARGE SCALE GENOMIC DNA]</scope>
    <source>
        <strain evidence="1 2">SZMC22713</strain>
    </source>
</reference>
<dbReference type="STRING" id="50990.A0A4Y7QKL2"/>
<evidence type="ECO:0008006" key="3">
    <source>
        <dbReference type="Google" id="ProtNLM"/>
    </source>
</evidence>
<protein>
    <recommendedName>
        <fullName evidence="3">F-box domain-containing protein</fullName>
    </recommendedName>
</protein>
<accession>A0A4Y7QKL2</accession>
<dbReference type="InterPro" id="IPR032675">
    <property type="entry name" value="LRR_dom_sf"/>
</dbReference>
<dbReference type="Gene3D" id="3.80.10.10">
    <property type="entry name" value="Ribonuclease Inhibitor"/>
    <property type="match status" value="1"/>
</dbReference>
<dbReference type="AlphaFoldDB" id="A0A4Y7QKL2"/>
<organism evidence="1 2">
    <name type="scientific">Rickenella mellea</name>
    <dbReference type="NCBI Taxonomy" id="50990"/>
    <lineage>
        <taxon>Eukaryota</taxon>
        <taxon>Fungi</taxon>
        <taxon>Dikarya</taxon>
        <taxon>Basidiomycota</taxon>
        <taxon>Agaricomycotina</taxon>
        <taxon>Agaricomycetes</taxon>
        <taxon>Hymenochaetales</taxon>
        <taxon>Rickenellaceae</taxon>
        <taxon>Rickenella</taxon>
    </lineage>
</organism>
<dbReference type="SUPFAM" id="SSF52047">
    <property type="entry name" value="RNI-like"/>
    <property type="match status" value="1"/>
</dbReference>
<dbReference type="EMBL" id="ML170158">
    <property type="protein sequence ID" value="TDL27955.1"/>
    <property type="molecule type" value="Genomic_DNA"/>
</dbReference>
<gene>
    <name evidence="1" type="ORF">BD410DRAFT_894090</name>
</gene>
<sequence>MTSELVRIYEIVCAICGQCDKPTLAILARTNKSFSDPALEILWADLNSFSDLLSLLPEDLVTWHRQDYGPPRPMINHLIVPRDWTRFSLYAPRVRTWPQEDLSYIDETIVDHIAFGRNPGYILPRLTHLEVSATSVSGIHLQTLILCPTLQSVTVLNADPSQGAYRAMQTFFRTLADRATTSLTKLVLHWDRSGAFALAHIAPLMNAFREGLSDVFASMKHLQIVQLWSPGVVNAHSFFLLSQLPDLRTLHLNLMGTPDADELSIQVRGVKSAFSQLENVFLAGELGEFRKVLRCFDQQRIASIGFSVNQYPLADSLRTLFQAVAAQFANTLRILQFNVPHDEVDRVASTRYASAPELFHHDITVIRPLLDMHGLVAVHLELGIPLFLADDDLATIAVAWKNIEILNLCSDPFCDKTRGHRPQATVLGFFSLLSACQRLDHLGLFLDYSPLVDTTLIAACETVSSSISRLDVGRSWITNPPAVAALLSGALPNLKAFVWSGMEDAESWRDFNGGQSPAWRQVYELLPVFRAARVHERRTQSLTAVAMNID</sequence>
<dbReference type="VEuPathDB" id="FungiDB:BD410DRAFT_894090"/>
<keyword evidence="2" id="KW-1185">Reference proteome</keyword>
<evidence type="ECO:0000313" key="2">
    <source>
        <dbReference type="Proteomes" id="UP000294933"/>
    </source>
</evidence>
<evidence type="ECO:0000313" key="1">
    <source>
        <dbReference type="EMBL" id="TDL27955.1"/>
    </source>
</evidence>
<dbReference type="Proteomes" id="UP000294933">
    <property type="component" value="Unassembled WGS sequence"/>
</dbReference>
<proteinExistence type="predicted"/>
<dbReference type="OrthoDB" id="3543113at2759"/>